<gene>
    <name evidence="1" type="ORF">ACFPFU_24005</name>
</gene>
<organism evidence="1 2">
    <name type="scientific">Negadavirga shengliensis</name>
    <dbReference type="NCBI Taxonomy" id="1389218"/>
    <lineage>
        <taxon>Bacteria</taxon>
        <taxon>Pseudomonadati</taxon>
        <taxon>Bacteroidota</taxon>
        <taxon>Cytophagia</taxon>
        <taxon>Cytophagales</taxon>
        <taxon>Cyclobacteriaceae</taxon>
        <taxon>Negadavirga</taxon>
    </lineage>
</organism>
<protein>
    <submittedName>
        <fullName evidence="1">YncE family protein</fullName>
    </submittedName>
</protein>
<dbReference type="SUPFAM" id="SSF50974">
    <property type="entry name" value="Nitrous oxide reductase, N-terminal domain"/>
    <property type="match status" value="1"/>
</dbReference>
<dbReference type="PANTHER" id="PTHR47197:SF3">
    <property type="entry name" value="DIHYDRO-HEME D1 DEHYDROGENASE"/>
    <property type="match status" value="1"/>
</dbReference>
<dbReference type="Gene3D" id="2.130.10.10">
    <property type="entry name" value="YVTN repeat-like/Quinoprotein amine dehydrogenase"/>
    <property type="match status" value="2"/>
</dbReference>
<name>A0ABV9TA34_9BACT</name>
<proteinExistence type="predicted"/>
<dbReference type="PROSITE" id="PS51257">
    <property type="entry name" value="PROKAR_LIPOPROTEIN"/>
    <property type="match status" value="1"/>
</dbReference>
<dbReference type="RefSeq" id="WP_377068979.1">
    <property type="nucleotide sequence ID" value="NZ_JBHSJJ010000022.1"/>
</dbReference>
<comment type="caution">
    <text evidence="1">The sequence shown here is derived from an EMBL/GenBank/DDBJ whole genome shotgun (WGS) entry which is preliminary data.</text>
</comment>
<evidence type="ECO:0000313" key="1">
    <source>
        <dbReference type="EMBL" id="MFC4874790.1"/>
    </source>
</evidence>
<dbReference type="Proteomes" id="UP001595818">
    <property type="component" value="Unassembled WGS sequence"/>
</dbReference>
<dbReference type="InterPro" id="IPR051200">
    <property type="entry name" value="Host-pathogen_enzymatic-act"/>
</dbReference>
<accession>A0ABV9TA34</accession>
<dbReference type="EMBL" id="JBHSJJ010000022">
    <property type="protein sequence ID" value="MFC4874790.1"/>
    <property type="molecule type" value="Genomic_DNA"/>
</dbReference>
<evidence type="ECO:0000313" key="2">
    <source>
        <dbReference type="Proteomes" id="UP001595818"/>
    </source>
</evidence>
<reference evidence="2" key="1">
    <citation type="journal article" date="2019" name="Int. J. Syst. Evol. Microbiol.">
        <title>The Global Catalogue of Microorganisms (GCM) 10K type strain sequencing project: providing services to taxonomists for standard genome sequencing and annotation.</title>
        <authorList>
            <consortium name="The Broad Institute Genomics Platform"/>
            <consortium name="The Broad Institute Genome Sequencing Center for Infectious Disease"/>
            <person name="Wu L."/>
            <person name="Ma J."/>
        </authorList>
    </citation>
    <scope>NUCLEOTIDE SEQUENCE [LARGE SCALE GENOMIC DNA]</scope>
    <source>
        <strain evidence="2">CGMCC 4.7466</strain>
    </source>
</reference>
<keyword evidence="2" id="KW-1185">Reference proteome</keyword>
<sequence length="429" mass="46195">MRKFINQRKFPHPLSSVLILFMIFQGCDFVMESDVTALKDEGPQAIMLKGKKVKDYEVWSLDQGTDLSRIHIFNSSLGETDVIDFSGLYAAGEIPLPVTMPHMIEFNSTHEYAAVASPASGNVAIIRTADRKVIEVIATGAGAHMASFTPDDQSIWVANIGTVTFTEITVDLATESFAIGRELNLLTDPEWIDKFTGVQGGGGGALGMNVSAPVCHGYTANGAFAYVTLGPGAGGLVVVDILSGEPKIVKAFSREEVKANCGLALSRDGSKMYANWGDPGDPNIPVAESGEWYVFDTSNHTLMKSSSDTRGVDAHGARISPRGPWLWQVNRGSDNGIIINTQTDKIVHYLDDVGSSPDILDFSPDGKYAFITLRGPNPRSGAAHVATGETPGFSVINTATRRKIAVIQPAPLEDRQASDFHGIKVRHIF</sequence>
<dbReference type="PANTHER" id="PTHR47197">
    <property type="entry name" value="PROTEIN NIRF"/>
    <property type="match status" value="1"/>
</dbReference>
<dbReference type="InterPro" id="IPR011045">
    <property type="entry name" value="N2O_reductase_N"/>
</dbReference>
<dbReference type="InterPro" id="IPR015943">
    <property type="entry name" value="WD40/YVTN_repeat-like_dom_sf"/>
</dbReference>